<protein>
    <recommendedName>
        <fullName evidence="3">HECT domain-containing protein</fullName>
    </recommendedName>
</protein>
<sequence>MWLDHEWVIFVPAIDQISDKPDVEQMQVDRYPLSEIHRLSKTPIKVEVLLKLVTNYPNQVDKQILSDGFIYSFKVGYEGPRMSTNCHNLISAYQNKKELEIKLADGLAAACYLFEKFATFVEWLALCLQRGVYLANLETLEEAMLLKYELQLMKTGGRRGMVDLRCILRFATGTEEDPSLGYSINPSIHFVEGSSFMPTANTCINKINLTILDSHEVSVGKDFLFNLFDYTLSYTYFGMR</sequence>
<dbReference type="GO" id="GO:0004842">
    <property type="term" value="F:ubiquitin-protein transferase activity"/>
    <property type="evidence" value="ECO:0007669"/>
    <property type="project" value="InterPro"/>
</dbReference>
<dbReference type="Gene3D" id="3.30.2410.10">
    <property type="entry name" value="Hect, E3 ligase catalytic domain"/>
    <property type="match status" value="1"/>
</dbReference>
<dbReference type="AlphaFoldDB" id="A0A6J8C5T4"/>
<evidence type="ECO:0000313" key="5">
    <source>
        <dbReference type="Proteomes" id="UP000507470"/>
    </source>
</evidence>
<keyword evidence="5" id="KW-1185">Reference proteome</keyword>
<dbReference type="InterPro" id="IPR035983">
    <property type="entry name" value="Hect_E3_ubiquitin_ligase"/>
</dbReference>
<gene>
    <name evidence="4" type="ORF">MCOR_25856</name>
</gene>
<evidence type="ECO:0000256" key="1">
    <source>
        <dbReference type="ARBA" id="ARBA00022786"/>
    </source>
</evidence>
<evidence type="ECO:0000259" key="3">
    <source>
        <dbReference type="PROSITE" id="PS50237"/>
    </source>
</evidence>
<feature type="active site" description="Glycyl thioester intermediate" evidence="2">
    <location>
        <position position="203"/>
    </location>
</feature>
<proteinExistence type="predicted"/>
<dbReference type="Proteomes" id="UP000507470">
    <property type="component" value="Unassembled WGS sequence"/>
</dbReference>
<name>A0A6J8C5T4_MYTCO</name>
<reference evidence="4 5" key="1">
    <citation type="submission" date="2020-06" db="EMBL/GenBank/DDBJ databases">
        <authorList>
            <person name="Li R."/>
            <person name="Bekaert M."/>
        </authorList>
    </citation>
    <scope>NUCLEOTIDE SEQUENCE [LARGE SCALE GENOMIC DNA]</scope>
    <source>
        <strain evidence="5">wild</strain>
    </source>
</reference>
<keyword evidence="1 2" id="KW-0833">Ubl conjugation pathway</keyword>
<dbReference type="SUPFAM" id="SSF56204">
    <property type="entry name" value="Hect, E3 ligase catalytic domain"/>
    <property type="match status" value="1"/>
</dbReference>
<feature type="domain" description="HECT" evidence="3">
    <location>
        <begin position="167"/>
        <end position="217"/>
    </location>
</feature>
<dbReference type="InterPro" id="IPR000569">
    <property type="entry name" value="HECT_dom"/>
</dbReference>
<organism evidence="4 5">
    <name type="scientific">Mytilus coruscus</name>
    <name type="common">Sea mussel</name>
    <dbReference type="NCBI Taxonomy" id="42192"/>
    <lineage>
        <taxon>Eukaryota</taxon>
        <taxon>Metazoa</taxon>
        <taxon>Spiralia</taxon>
        <taxon>Lophotrochozoa</taxon>
        <taxon>Mollusca</taxon>
        <taxon>Bivalvia</taxon>
        <taxon>Autobranchia</taxon>
        <taxon>Pteriomorphia</taxon>
        <taxon>Mytilida</taxon>
        <taxon>Mytiloidea</taxon>
        <taxon>Mytilidae</taxon>
        <taxon>Mytilinae</taxon>
        <taxon>Mytilus</taxon>
    </lineage>
</organism>
<evidence type="ECO:0000256" key="2">
    <source>
        <dbReference type="PROSITE-ProRule" id="PRU00104"/>
    </source>
</evidence>
<accession>A0A6J8C5T4</accession>
<evidence type="ECO:0000313" key="4">
    <source>
        <dbReference type="EMBL" id="CAC5390781.1"/>
    </source>
</evidence>
<dbReference type="OrthoDB" id="10438651at2759"/>
<dbReference type="PROSITE" id="PS50237">
    <property type="entry name" value="HECT"/>
    <property type="match status" value="1"/>
</dbReference>
<dbReference type="EMBL" id="CACVKT020004621">
    <property type="protein sequence ID" value="CAC5390781.1"/>
    <property type="molecule type" value="Genomic_DNA"/>
</dbReference>